<dbReference type="EMBL" id="JAVFWL010000002">
    <property type="protein sequence ID" value="KAK6737449.1"/>
    <property type="molecule type" value="Genomic_DNA"/>
</dbReference>
<organism evidence="1 2">
    <name type="scientific">Necator americanus</name>
    <name type="common">Human hookworm</name>
    <dbReference type="NCBI Taxonomy" id="51031"/>
    <lineage>
        <taxon>Eukaryota</taxon>
        <taxon>Metazoa</taxon>
        <taxon>Ecdysozoa</taxon>
        <taxon>Nematoda</taxon>
        <taxon>Chromadorea</taxon>
        <taxon>Rhabditida</taxon>
        <taxon>Rhabditina</taxon>
        <taxon>Rhabditomorpha</taxon>
        <taxon>Strongyloidea</taxon>
        <taxon>Ancylostomatidae</taxon>
        <taxon>Bunostominae</taxon>
        <taxon>Necator</taxon>
    </lineage>
</organism>
<gene>
    <name evidence="1" type="primary">Necator_chrII.g7676</name>
    <name evidence="1" type="ORF">RB195_019882</name>
</gene>
<evidence type="ECO:0000313" key="2">
    <source>
        <dbReference type="Proteomes" id="UP001303046"/>
    </source>
</evidence>
<comment type="caution">
    <text evidence="1">The sequence shown here is derived from an EMBL/GenBank/DDBJ whole genome shotgun (WGS) entry which is preliminary data.</text>
</comment>
<name>A0ABR1CG73_NECAM</name>
<reference evidence="1 2" key="1">
    <citation type="submission" date="2023-08" db="EMBL/GenBank/DDBJ databases">
        <title>A Necator americanus chromosomal reference genome.</title>
        <authorList>
            <person name="Ilik V."/>
            <person name="Petrzelkova K.J."/>
            <person name="Pardy F."/>
            <person name="Fuh T."/>
            <person name="Niatou-Singa F.S."/>
            <person name="Gouil Q."/>
            <person name="Baker L."/>
            <person name="Ritchie M.E."/>
            <person name="Jex A.R."/>
            <person name="Gazzola D."/>
            <person name="Li H."/>
            <person name="Toshio Fujiwara R."/>
            <person name="Zhan B."/>
            <person name="Aroian R.V."/>
            <person name="Pafco B."/>
            <person name="Schwarz E.M."/>
        </authorList>
    </citation>
    <scope>NUCLEOTIDE SEQUENCE [LARGE SCALE GENOMIC DNA]</scope>
    <source>
        <strain evidence="1 2">Aroian</strain>
        <tissue evidence="1">Whole animal</tissue>
    </source>
</reference>
<keyword evidence="2" id="KW-1185">Reference proteome</keyword>
<proteinExistence type="predicted"/>
<evidence type="ECO:0000313" key="1">
    <source>
        <dbReference type="EMBL" id="KAK6737449.1"/>
    </source>
</evidence>
<sequence length="94" mass="11005">MRDRPVISIENYVIYCGDANAKMGLEQQSHVLGKWYYPAERTSNNEELSTQSAHVTESTLLAPEMQRKRKMRTFKHQLDYVFARNNPQSDIRKS</sequence>
<dbReference type="Proteomes" id="UP001303046">
    <property type="component" value="Unassembled WGS sequence"/>
</dbReference>
<protein>
    <submittedName>
        <fullName evidence="1">Uncharacterized protein</fullName>
    </submittedName>
</protein>
<accession>A0ABR1CG73</accession>